<dbReference type="EMBL" id="JACWLN010000008">
    <property type="protein sequence ID" value="MBD1261995.1"/>
    <property type="molecule type" value="Genomic_DNA"/>
</dbReference>
<comment type="caution">
    <text evidence="4">The sequence shown here is derived from an EMBL/GenBank/DDBJ whole genome shotgun (WGS) entry which is preliminary data.</text>
</comment>
<name>A0A316DUD1_9FLAO</name>
<keyword evidence="1" id="KW-1133">Transmembrane helix</keyword>
<dbReference type="RefSeq" id="WP_109653280.1">
    <property type="nucleotide sequence ID" value="NZ_JACWLN010000008.1"/>
</dbReference>
<evidence type="ECO:0000256" key="1">
    <source>
        <dbReference type="SAM" id="Phobius"/>
    </source>
</evidence>
<feature type="transmembrane region" description="Helical" evidence="1">
    <location>
        <begin position="102"/>
        <end position="120"/>
    </location>
</feature>
<dbReference type="OrthoDB" id="88903at2"/>
<keyword evidence="1" id="KW-0472">Membrane</keyword>
<feature type="transmembrane region" description="Helical" evidence="1">
    <location>
        <begin position="35"/>
        <end position="52"/>
    </location>
</feature>
<organism evidence="4 5">
    <name type="scientific">Maribacter polysiphoniae</name>
    <dbReference type="NCBI Taxonomy" id="429344"/>
    <lineage>
        <taxon>Bacteria</taxon>
        <taxon>Pseudomonadati</taxon>
        <taxon>Bacteroidota</taxon>
        <taxon>Flavobacteriia</taxon>
        <taxon>Flavobacteriales</taxon>
        <taxon>Flavobacteriaceae</taxon>
        <taxon>Maribacter</taxon>
    </lineage>
</organism>
<dbReference type="PANTHER" id="PTHR22674:SF6">
    <property type="entry name" value="NTPASE KAP FAMILY P-LOOP DOMAIN-CONTAINING PROTEIN 1"/>
    <property type="match status" value="1"/>
</dbReference>
<dbReference type="Proteomes" id="UP000245667">
    <property type="component" value="Unassembled WGS sequence"/>
</dbReference>
<dbReference type="InterPro" id="IPR027417">
    <property type="entry name" value="P-loop_NTPase"/>
</dbReference>
<evidence type="ECO:0000313" key="6">
    <source>
        <dbReference type="Proteomes" id="UP000651837"/>
    </source>
</evidence>
<reference evidence="4 5" key="1">
    <citation type="submission" date="2018-05" db="EMBL/GenBank/DDBJ databases">
        <title>Genomic Encyclopedia of Archaeal and Bacterial Type Strains, Phase II (KMG-II): from individual species to whole genera.</title>
        <authorList>
            <person name="Goeker M."/>
        </authorList>
    </citation>
    <scope>NUCLEOTIDE SEQUENCE [LARGE SCALE GENOMIC DNA]</scope>
    <source>
        <strain evidence="4 5">DSM 23514</strain>
    </source>
</reference>
<evidence type="ECO:0000313" key="4">
    <source>
        <dbReference type="EMBL" id="PWK21681.1"/>
    </source>
</evidence>
<dbReference type="Pfam" id="PF07693">
    <property type="entry name" value="KAP_NTPase"/>
    <property type="match status" value="1"/>
</dbReference>
<evidence type="ECO:0000313" key="5">
    <source>
        <dbReference type="Proteomes" id="UP000245667"/>
    </source>
</evidence>
<dbReference type="EMBL" id="QGGQ01000010">
    <property type="protein sequence ID" value="PWK21681.1"/>
    <property type="molecule type" value="Genomic_DNA"/>
</dbReference>
<dbReference type="Gene3D" id="3.40.50.300">
    <property type="entry name" value="P-loop containing nucleotide triphosphate hydrolases"/>
    <property type="match status" value="1"/>
</dbReference>
<feature type="transmembrane region" description="Helical" evidence="1">
    <location>
        <begin position="140"/>
        <end position="163"/>
    </location>
</feature>
<gene>
    <name evidence="3" type="ORF">HZY62_15440</name>
    <name evidence="4" type="ORF">LX92_03460</name>
</gene>
<evidence type="ECO:0000313" key="3">
    <source>
        <dbReference type="EMBL" id="MBD1261995.1"/>
    </source>
</evidence>
<protein>
    <submittedName>
        <fullName evidence="4">KAP-like P-loop domain-containing protein</fullName>
    </submittedName>
</protein>
<feature type="domain" description="KAP NTPase" evidence="2">
    <location>
        <begin position="189"/>
        <end position="459"/>
    </location>
</feature>
<dbReference type="Proteomes" id="UP000651837">
    <property type="component" value="Unassembled WGS sequence"/>
</dbReference>
<dbReference type="PANTHER" id="PTHR22674">
    <property type="entry name" value="NTPASE, KAP FAMILY P-LOOP DOMAIN-CONTAINING 1"/>
    <property type="match status" value="1"/>
</dbReference>
<sequence length="1020" mass="120729">MSFSSHITNSINQVLNFIWNSIILKTGRTVSEWPILKPTVLFSSLLLFHVFFDKIKVLIENNLFISSSFSNIWLDITVIAATVFVILFFGIRFWYTRYKPSFSSFFLVFLLSYTSSFIFWNSDLLGWQFYKECIFQLPYVFYYLVPGSLFILYALITGIISLFPREKLYRSQFSNDEPIGKRDDDKLDYEVYVDNLSKILLHESFPKAFSVGLVGPWGNGKSSVLDLVKNELESNEGDRRKNIFIHFLPYLNHNEDDIINEFFLLLSSQLSKFDGKISNQILKYSQKLTDLYQSKNLVDFVSKPPNNIYNQAAKELYEDIDKSLTRINKKIIVFIDDLDRLSGEEIIQVLKLIRNTANFNNTIFVVAMDKDYVLQRLKSSNQILNSAYLEKFFQLEIYLPEIDGNVLRESFLKSFDNYSNQGISNFNDDIKTALLDRDILFDDYVKNLRDVKRYSNQIKFDYPFIKNEIDMVDFINFTFLKTRFPSIVNQLYKDKSNLLRYDDAKDIYHIEDLPEDQQADEGVSIPFDLDGIFDNFLSTSRTIDTKDLKEFKKYKIFNNIIKDQRSFENSHKIDCDDLYLLLKTLYTLFGKKDVKSSGSIQLSDNLNILFYRKIQTHNFTKNDFKELLDFENQEKLKAIVFNLDSDKKLPQFLKKLKWFKPVDINQLKKIIQVLLHLYQVKNDYQLNRIEIEKRLAIYVQELLTEKYGNPEENSSWLWEKIFEGKYLTLKNKIYLLGDLWQAKNENLLWGFSEQKVSDKAIELFKDQFDNIEDTPWEVSNFHYYSFYHSLKKIRNIQSKLNDLFKDFWNKRDIELLCAQTIDLPAFSYSVYQLSDIIIEIFGSKNKYVEFIKSHPDATKKEIKEYIEFLILLQKTEFKIAIDFKFKESKLIKKRIKLLIEAYKKNTSYDEIGNIKQVIFETNDMDFFYKIRAQQEFVTKHHIQVYPHSDYVVARINIMSNNAKSDLLSIAQYINKIGADYTGWKHNSLDKTKLDENESFLTHTNDPQKYIKIIHPKPLKF</sequence>
<dbReference type="InterPro" id="IPR011646">
    <property type="entry name" value="KAP_P-loop"/>
</dbReference>
<dbReference type="InterPro" id="IPR052754">
    <property type="entry name" value="NTPase_KAP_P-loop"/>
</dbReference>
<reference evidence="3 6" key="2">
    <citation type="submission" date="2020-07" db="EMBL/GenBank/DDBJ databases">
        <title>The draft genome sequence of Maribacter polysiphoniae KCTC 22021.</title>
        <authorList>
            <person name="Mu L."/>
        </authorList>
    </citation>
    <scope>NUCLEOTIDE SEQUENCE [LARGE SCALE GENOMIC DNA]</scope>
    <source>
        <strain evidence="3 6">KCTC 22021</strain>
    </source>
</reference>
<keyword evidence="6" id="KW-1185">Reference proteome</keyword>
<accession>A0A316DUD1</accession>
<proteinExistence type="predicted"/>
<dbReference type="AlphaFoldDB" id="A0A316DUD1"/>
<evidence type="ECO:0000259" key="2">
    <source>
        <dbReference type="Pfam" id="PF07693"/>
    </source>
</evidence>
<feature type="transmembrane region" description="Helical" evidence="1">
    <location>
        <begin position="72"/>
        <end position="95"/>
    </location>
</feature>
<keyword evidence="1" id="KW-0812">Transmembrane</keyword>
<dbReference type="SUPFAM" id="SSF52540">
    <property type="entry name" value="P-loop containing nucleoside triphosphate hydrolases"/>
    <property type="match status" value="1"/>
</dbReference>